<feature type="region of interest" description="Disordered" evidence="1">
    <location>
        <begin position="205"/>
        <end position="244"/>
    </location>
</feature>
<evidence type="ECO:0000313" key="4">
    <source>
        <dbReference type="Proteomes" id="UP000285146"/>
    </source>
</evidence>
<proteinExistence type="predicted"/>
<feature type="region of interest" description="Disordered" evidence="1">
    <location>
        <begin position="375"/>
        <end position="398"/>
    </location>
</feature>
<feature type="compositionally biased region" description="Polar residues" evidence="1">
    <location>
        <begin position="232"/>
        <end position="244"/>
    </location>
</feature>
<protein>
    <submittedName>
        <fullName evidence="3">Uncharacterized protein</fullName>
    </submittedName>
</protein>
<feature type="region of interest" description="Disordered" evidence="1">
    <location>
        <begin position="412"/>
        <end position="435"/>
    </location>
</feature>
<evidence type="ECO:0000313" key="3">
    <source>
        <dbReference type="EMBL" id="ROW16006.1"/>
    </source>
</evidence>
<feature type="transmembrane region" description="Helical" evidence="2">
    <location>
        <begin position="306"/>
        <end position="331"/>
    </location>
</feature>
<keyword evidence="2" id="KW-0812">Transmembrane</keyword>
<dbReference type="InParanoid" id="A0A423XI49"/>
<dbReference type="AlphaFoldDB" id="A0A423XI49"/>
<name>A0A423XI49_9PEZI</name>
<reference evidence="3 4" key="1">
    <citation type="submission" date="2015-09" db="EMBL/GenBank/DDBJ databases">
        <title>Host preference determinants of Valsa canker pathogens revealed by comparative genomics.</title>
        <authorList>
            <person name="Yin Z."/>
            <person name="Huang L."/>
        </authorList>
    </citation>
    <scope>NUCLEOTIDE SEQUENCE [LARGE SCALE GENOMIC DNA]</scope>
    <source>
        <strain evidence="3 4">SXYLt</strain>
    </source>
</reference>
<dbReference type="Proteomes" id="UP000285146">
    <property type="component" value="Unassembled WGS sequence"/>
</dbReference>
<feature type="compositionally biased region" description="Polar residues" evidence="1">
    <location>
        <begin position="205"/>
        <end position="223"/>
    </location>
</feature>
<keyword evidence="4" id="KW-1185">Reference proteome</keyword>
<dbReference type="STRING" id="1230097.A0A423XI49"/>
<accession>A0A423XI49</accession>
<sequence length="435" mass="44788">MNFDLGTAVSDLFGGSSSTITGQARTILGPLTTTFTQPPSCTVAVAEEDGNGLLGFLAHTCASSQENSIGLDDTSCWPSTSSGAATPTAPFQGWGFYSPGTICPTGYASACSATGGGSSGWPVQFNLHEGETAVGCCPSGYGCGNYGGQTCIQTATSAVIPTVRCEHGVALESGTAVVPAASASITAATLFAPMFQINWQSSDRSASTAHAAPQTSATSSHPSRTGGAVPPSTRTPSLSGTQIVSGVSSPTGDLVMASSTDTNIVLESTPTAAAVSSGAVSNDTNSGLLATNDANDSDTKGSGFPVAAMIGVSVAGGLGAMVVAIWALFMWQRRRRWNQEMLKGISDDRMLQLDSIYEAARPKTFDTAGRETVYGLDRQDPSRNRPDPDHMYFRAGPQRSPQIIGGFAEATMGDGRTPAGMRELPKETGLGPYYR</sequence>
<gene>
    <name evidence="3" type="ORF">VPNG_02602</name>
</gene>
<feature type="compositionally biased region" description="Basic and acidic residues" evidence="1">
    <location>
        <begin position="377"/>
        <end position="392"/>
    </location>
</feature>
<evidence type="ECO:0000256" key="1">
    <source>
        <dbReference type="SAM" id="MobiDB-lite"/>
    </source>
</evidence>
<dbReference type="OrthoDB" id="5429716at2759"/>
<keyword evidence="2" id="KW-0472">Membrane</keyword>
<dbReference type="EMBL" id="LKEB01000007">
    <property type="protein sequence ID" value="ROW16006.1"/>
    <property type="molecule type" value="Genomic_DNA"/>
</dbReference>
<evidence type="ECO:0000256" key="2">
    <source>
        <dbReference type="SAM" id="Phobius"/>
    </source>
</evidence>
<comment type="caution">
    <text evidence="3">The sequence shown here is derived from an EMBL/GenBank/DDBJ whole genome shotgun (WGS) entry which is preliminary data.</text>
</comment>
<organism evidence="3 4">
    <name type="scientific">Cytospora leucostoma</name>
    <dbReference type="NCBI Taxonomy" id="1230097"/>
    <lineage>
        <taxon>Eukaryota</taxon>
        <taxon>Fungi</taxon>
        <taxon>Dikarya</taxon>
        <taxon>Ascomycota</taxon>
        <taxon>Pezizomycotina</taxon>
        <taxon>Sordariomycetes</taxon>
        <taxon>Sordariomycetidae</taxon>
        <taxon>Diaporthales</taxon>
        <taxon>Cytosporaceae</taxon>
        <taxon>Cytospora</taxon>
    </lineage>
</organism>
<keyword evidence="2" id="KW-1133">Transmembrane helix</keyword>